<evidence type="ECO:0000256" key="1">
    <source>
        <dbReference type="SAM" id="MobiDB-lite"/>
    </source>
</evidence>
<accession>A0A8H7KIG8</accession>
<comment type="caution">
    <text evidence="2">The sequence shown here is derived from an EMBL/GenBank/DDBJ whole genome shotgun (WGS) entry which is preliminary data.</text>
</comment>
<name>A0A8H7KIG8_AGABI</name>
<proteinExistence type="predicted"/>
<dbReference type="AlphaFoldDB" id="A0A8H7KIG8"/>
<dbReference type="Proteomes" id="UP000629468">
    <property type="component" value="Unassembled WGS sequence"/>
</dbReference>
<feature type="region of interest" description="Disordered" evidence="1">
    <location>
        <begin position="546"/>
        <end position="565"/>
    </location>
</feature>
<gene>
    <name evidence="2" type="ORF">Agabi119p4_3000</name>
</gene>
<feature type="compositionally biased region" description="Basic residues" evidence="1">
    <location>
        <begin position="553"/>
        <end position="565"/>
    </location>
</feature>
<dbReference type="EMBL" id="JABXXO010000004">
    <property type="protein sequence ID" value="KAF7778655.1"/>
    <property type="molecule type" value="Genomic_DNA"/>
</dbReference>
<feature type="compositionally biased region" description="Pro residues" evidence="1">
    <location>
        <begin position="402"/>
        <end position="415"/>
    </location>
</feature>
<reference evidence="2 3" key="1">
    <citation type="journal article" name="Sci. Rep.">
        <title>Telomere-to-telomere assembled and centromere annotated genomes of the two main subspecies of the button mushroom Agaricus bisporus reveal especially polymorphic chromosome ends.</title>
        <authorList>
            <person name="Sonnenberg A.S.M."/>
            <person name="Sedaghat-Telgerd N."/>
            <person name="Lavrijssen B."/>
            <person name="Ohm R.A."/>
            <person name="Hendrickx P.M."/>
            <person name="Scholtmeijer K."/>
            <person name="Baars J.J.P."/>
            <person name="van Peer A."/>
        </authorList>
    </citation>
    <scope>NUCLEOTIDE SEQUENCE [LARGE SCALE GENOMIC DNA]</scope>
    <source>
        <strain evidence="2 3">H119_p4</strain>
    </source>
</reference>
<sequence length="565" mass="65762">MSRQPKPANSLRKLLEDPFGPYPDYRILNPEWPRKSGSVPRPVLTSVHMKCGGRSIGLDETELLKEAPSSSRIAQHNVETFGVLEIEKLNWLTETGKRWLEQDLRKRDDDFKTAGKASQLSLETVYGDGVNSGSTISVWLKFDKILSATYMTLDEDPTLLVLQAADRNRSFCIGTLDVEVYHLSRNFLERYRMRRVIHELIDGSNSPIEDRDIDWLVEKYLTQEVAMDKHFRIIYNPNLSNAQYNKRGDLRLSEPRHTRTIHTSQIREMFARQAEWILADQVVSLSPNARYLNIKRWYKFVREVRKARRMARGHGKRWGEPWNRELYGIWAVQRQIDWTKFGGTQEDWKRLLKNARNNPAPRFQARDKSQPTPKPWLPPTTRQQLSLAEPLTQRYQLQGSSRPPPPPPPPPPPVEPVDFQYDSDFSEASTDPETSEQESDSEHDPKLAREMPWYYSVPPTLESTQHTWRCPFCNNYQLDLLKPEEDELEILPVHYADLLRLRQWTTVTDPDVVTAFGHLVNNHYKQHLAEVMVQIVADQEKGTSVRKVAKEVKGKKRKSRNTSYK</sequence>
<protein>
    <submittedName>
        <fullName evidence="2">Uncharacterized protein</fullName>
    </submittedName>
</protein>
<organism evidence="2 3">
    <name type="scientific">Agaricus bisporus var. burnettii</name>
    <dbReference type="NCBI Taxonomy" id="192524"/>
    <lineage>
        <taxon>Eukaryota</taxon>
        <taxon>Fungi</taxon>
        <taxon>Dikarya</taxon>
        <taxon>Basidiomycota</taxon>
        <taxon>Agaricomycotina</taxon>
        <taxon>Agaricomycetes</taxon>
        <taxon>Agaricomycetidae</taxon>
        <taxon>Agaricales</taxon>
        <taxon>Agaricineae</taxon>
        <taxon>Agaricaceae</taxon>
        <taxon>Agaricus</taxon>
    </lineage>
</organism>
<evidence type="ECO:0000313" key="2">
    <source>
        <dbReference type="EMBL" id="KAF7778655.1"/>
    </source>
</evidence>
<feature type="region of interest" description="Disordered" evidence="1">
    <location>
        <begin position="356"/>
        <end position="447"/>
    </location>
</feature>
<evidence type="ECO:0000313" key="3">
    <source>
        <dbReference type="Proteomes" id="UP000629468"/>
    </source>
</evidence>